<proteinExistence type="predicted"/>
<evidence type="ECO:0000313" key="1">
    <source>
        <dbReference type="EMBL" id="CAF1123885.1"/>
    </source>
</evidence>
<dbReference type="Proteomes" id="UP000677228">
    <property type="component" value="Unassembled WGS sequence"/>
</dbReference>
<dbReference type="Proteomes" id="UP000663829">
    <property type="component" value="Unassembled WGS sequence"/>
</dbReference>
<sequence>MFLRNTEIFPNPIQIARPITVNEDKRLKYQHSVVADRLNRPKTVSGSFPFNRELYDIASVSSKKSYDSDDDLFYDTDIEEEQEKSKDYTCLGMYHRRCKQLDIVPSNQYIRHHMDESLNMKYYGLGARGIRGMIPSLTVNQHIINLDLSNNGLKDEGAIYLSYIIKDNTAITDLNLSYNFLEIEGTKAICEIFRHNITVKNLILDGNLFNDECARLFSELISSTGQLRTLRLSRNKFGPISGKYFGPALAENTTMDLLDLSWNSISEKGAVAFFKGVQKNVYMKTLNLSWNGVSKESGKVLLQALKENNTLLELDLSHNRITPEVATFIGRGLSKNEGLKVLKIAGNPLETAGCYALLKPLIKSETSKLDIIDLTDINLNQDCIDVLNILQQHRVHLQVLTGTSKPPVLRTKPKHVHPFQKLRNLIERQNVDLLHLFKSIDSSNDIMNTETDSNGIISKEKFCQALEVDYFL</sequence>
<dbReference type="PANTHER" id="PTHR24114">
    <property type="entry name" value="LEUCINE RICH REPEAT FAMILY PROTEIN"/>
    <property type="match status" value="1"/>
</dbReference>
<dbReference type="InterPro" id="IPR032675">
    <property type="entry name" value="LRR_dom_sf"/>
</dbReference>
<name>A0A814SNT1_9BILA</name>
<dbReference type="InterPro" id="IPR001611">
    <property type="entry name" value="Leu-rich_rpt"/>
</dbReference>
<comment type="caution">
    <text evidence="2">The sequence shown here is derived from an EMBL/GenBank/DDBJ whole genome shotgun (WGS) entry which is preliminary data.</text>
</comment>
<dbReference type="Pfam" id="PF13516">
    <property type="entry name" value="LRR_6"/>
    <property type="match status" value="4"/>
</dbReference>
<dbReference type="SMART" id="SM00368">
    <property type="entry name" value="LRR_RI"/>
    <property type="match status" value="8"/>
</dbReference>
<dbReference type="OrthoDB" id="120976at2759"/>
<keyword evidence="5" id="KW-1185">Reference proteome</keyword>
<evidence type="ECO:0000313" key="2">
    <source>
        <dbReference type="EMBL" id="CAF1148953.1"/>
    </source>
</evidence>
<dbReference type="Gene3D" id="3.80.10.10">
    <property type="entry name" value="Ribonuclease Inhibitor"/>
    <property type="match status" value="2"/>
</dbReference>
<dbReference type="EMBL" id="CAJOBA010018558">
    <property type="protein sequence ID" value="CAF3900014.1"/>
    <property type="molecule type" value="Genomic_DNA"/>
</dbReference>
<dbReference type="AlphaFoldDB" id="A0A814SNT1"/>
<dbReference type="Proteomes" id="UP000682733">
    <property type="component" value="Unassembled WGS sequence"/>
</dbReference>
<evidence type="ECO:0000313" key="3">
    <source>
        <dbReference type="EMBL" id="CAF3900014.1"/>
    </source>
</evidence>
<dbReference type="Proteomes" id="UP000681722">
    <property type="component" value="Unassembled WGS sequence"/>
</dbReference>
<dbReference type="InterPro" id="IPR052394">
    <property type="entry name" value="LRR-containing"/>
</dbReference>
<evidence type="ECO:0000313" key="4">
    <source>
        <dbReference type="EMBL" id="CAF3912484.1"/>
    </source>
</evidence>
<protein>
    <submittedName>
        <fullName evidence="2">Uncharacterized protein</fullName>
    </submittedName>
</protein>
<dbReference type="EMBL" id="CAJNOQ010006834">
    <property type="protein sequence ID" value="CAF1148953.1"/>
    <property type="molecule type" value="Genomic_DNA"/>
</dbReference>
<evidence type="ECO:0000313" key="5">
    <source>
        <dbReference type="Proteomes" id="UP000663829"/>
    </source>
</evidence>
<dbReference type="EMBL" id="CAJOBC010006834">
    <property type="protein sequence ID" value="CAF3912484.1"/>
    <property type="molecule type" value="Genomic_DNA"/>
</dbReference>
<dbReference type="EMBL" id="CAJNOK010010756">
    <property type="protein sequence ID" value="CAF1123885.1"/>
    <property type="molecule type" value="Genomic_DNA"/>
</dbReference>
<dbReference type="PANTHER" id="PTHR24114:SF50">
    <property type="entry name" value="RNI-LIKE PROTEIN"/>
    <property type="match status" value="1"/>
</dbReference>
<dbReference type="SUPFAM" id="SSF52047">
    <property type="entry name" value="RNI-like"/>
    <property type="match status" value="1"/>
</dbReference>
<gene>
    <name evidence="2" type="ORF">GPM918_LOCUS21078</name>
    <name evidence="1" type="ORF">OVA965_LOCUS20312</name>
    <name evidence="4" type="ORF">SRO942_LOCUS21075</name>
    <name evidence="3" type="ORF">TMI583_LOCUS20651</name>
</gene>
<accession>A0A814SNT1</accession>
<organism evidence="2 5">
    <name type="scientific">Didymodactylos carnosus</name>
    <dbReference type="NCBI Taxonomy" id="1234261"/>
    <lineage>
        <taxon>Eukaryota</taxon>
        <taxon>Metazoa</taxon>
        <taxon>Spiralia</taxon>
        <taxon>Gnathifera</taxon>
        <taxon>Rotifera</taxon>
        <taxon>Eurotatoria</taxon>
        <taxon>Bdelloidea</taxon>
        <taxon>Philodinida</taxon>
        <taxon>Philodinidae</taxon>
        <taxon>Didymodactylos</taxon>
    </lineage>
</organism>
<reference evidence="2" key="1">
    <citation type="submission" date="2021-02" db="EMBL/GenBank/DDBJ databases">
        <authorList>
            <person name="Nowell W R."/>
        </authorList>
    </citation>
    <scope>NUCLEOTIDE SEQUENCE</scope>
</reference>